<reference evidence="3 4" key="1">
    <citation type="journal article" date="2014" name="Int. J. Syst. Evol. Microbiol.">
        <title>Streptomyces hoynatensis sp. nov., isolated from deep marine sediment.</title>
        <authorList>
            <person name="Veyisoglu A."/>
            <person name="Sahin N."/>
        </authorList>
    </citation>
    <scope>NUCLEOTIDE SEQUENCE [LARGE SCALE GENOMIC DNA]</scope>
    <source>
        <strain evidence="3 4">KCTC 29097</strain>
    </source>
</reference>
<dbReference type="Pfam" id="PF02698">
    <property type="entry name" value="DUF218"/>
    <property type="match status" value="1"/>
</dbReference>
<dbReference type="OrthoDB" id="9782395at2"/>
<dbReference type="PANTHER" id="PTHR30336:SF6">
    <property type="entry name" value="INTEGRAL MEMBRANE PROTEIN"/>
    <property type="match status" value="1"/>
</dbReference>
<feature type="domain" description="DUF218" evidence="2">
    <location>
        <begin position="33"/>
        <end position="151"/>
    </location>
</feature>
<dbReference type="PANTHER" id="PTHR30336">
    <property type="entry name" value="INNER MEMBRANE PROTEIN, PROBABLE PERMEASE"/>
    <property type="match status" value="1"/>
</dbReference>
<dbReference type="Proteomes" id="UP000272474">
    <property type="component" value="Unassembled WGS sequence"/>
</dbReference>
<evidence type="ECO:0000259" key="2">
    <source>
        <dbReference type="Pfam" id="PF02698"/>
    </source>
</evidence>
<evidence type="ECO:0000313" key="3">
    <source>
        <dbReference type="EMBL" id="RKN37543.1"/>
    </source>
</evidence>
<comment type="caution">
    <text evidence="3">The sequence shown here is derived from an EMBL/GenBank/DDBJ whole genome shotgun (WGS) entry which is preliminary data.</text>
</comment>
<gene>
    <name evidence="3" type="ORF">D7294_27595</name>
</gene>
<sequence>MAAAVLATLPSAWVYTSTEGRVRTVENAPHAPVAVVFGAGLRADGEPSGWLAHRLDAAAELYHDGRVRALLVTGDNSREGYNEPEAMRRYLVAERGVPAAHVVADYAGFNTWNSCARAHDVFGVTRALLVSQEFHVRRALALCEAAGIEAWGVGVHEWRSPLWIYSGLREMAASFTAAWDAAFTPEPQFDGPPESGLREILDGGAEGADEAG</sequence>
<proteinExistence type="predicted"/>
<keyword evidence="4" id="KW-1185">Reference proteome</keyword>
<feature type="region of interest" description="Disordered" evidence="1">
    <location>
        <begin position="188"/>
        <end position="212"/>
    </location>
</feature>
<dbReference type="CDD" id="cd06259">
    <property type="entry name" value="YdcF-like"/>
    <property type="match status" value="1"/>
</dbReference>
<organism evidence="3 4">
    <name type="scientific">Streptomyces hoynatensis</name>
    <dbReference type="NCBI Taxonomy" id="1141874"/>
    <lineage>
        <taxon>Bacteria</taxon>
        <taxon>Bacillati</taxon>
        <taxon>Actinomycetota</taxon>
        <taxon>Actinomycetes</taxon>
        <taxon>Kitasatosporales</taxon>
        <taxon>Streptomycetaceae</taxon>
        <taxon>Streptomyces</taxon>
    </lineage>
</organism>
<dbReference type="GO" id="GO:0005886">
    <property type="term" value="C:plasma membrane"/>
    <property type="evidence" value="ECO:0007669"/>
    <property type="project" value="TreeGrafter"/>
</dbReference>
<dbReference type="InterPro" id="IPR003848">
    <property type="entry name" value="DUF218"/>
</dbReference>
<evidence type="ECO:0000313" key="4">
    <source>
        <dbReference type="Proteomes" id="UP000272474"/>
    </source>
</evidence>
<dbReference type="AlphaFoldDB" id="A0A3A9YN79"/>
<name>A0A3A9YN79_9ACTN</name>
<dbReference type="InterPro" id="IPR051599">
    <property type="entry name" value="Cell_Envelope_Assoc"/>
</dbReference>
<accession>A0A3A9YN79</accession>
<dbReference type="EMBL" id="RBAL01000024">
    <property type="protein sequence ID" value="RKN37543.1"/>
    <property type="molecule type" value="Genomic_DNA"/>
</dbReference>
<evidence type="ECO:0000256" key="1">
    <source>
        <dbReference type="SAM" id="MobiDB-lite"/>
    </source>
</evidence>
<protein>
    <recommendedName>
        <fullName evidence="2">DUF218 domain-containing protein</fullName>
    </recommendedName>
</protein>